<proteinExistence type="inferred from homology"/>
<dbReference type="FunFam" id="3.20.20.10:FF:000004">
    <property type="entry name" value="Pyridoxal phosphate homeostasis protein"/>
    <property type="match status" value="1"/>
</dbReference>
<dbReference type="Proteomes" id="UP000585721">
    <property type="component" value="Unassembled WGS sequence"/>
</dbReference>
<reference evidence="6 7" key="1">
    <citation type="submission" date="2020-08" db="EMBL/GenBank/DDBJ databases">
        <title>Genomic Encyclopedia of Type Strains, Phase IV (KMG-IV): sequencing the most valuable type-strain genomes for metagenomic binning, comparative biology and taxonomic classification.</title>
        <authorList>
            <person name="Goeker M."/>
        </authorList>
    </citation>
    <scope>NUCLEOTIDE SEQUENCE [LARGE SCALE GENOMIC DNA]</scope>
    <source>
        <strain evidence="6 7">DSM 22975</strain>
    </source>
</reference>
<comment type="cofactor">
    <cofactor evidence="3">
        <name>pyridoxal 5'-phosphate</name>
        <dbReference type="ChEBI" id="CHEBI:597326"/>
    </cofactor>
</comment>
<dbReference type="NCBIfam" id="TIGR00044">
    <property type="entry name" value="YggS family pyridoxal phosphate-dependent enzyme"/>
    <property type="match status" value="1"/>
</dbReference>
<evidence type="ECO:0000259" key="5">
    <source>
        <dbReference type="Pfam" id="PF01168"/>
    </source>
</evidence>
<feature type="domain" description="Alanine racemase N-terminal" evidence="5">
    <location>
        <begin position="19"/>
        <end position="230"/>
    </location>
</feature>
<dbReference type="CDD" id="cd06824">
    <property type="entry name" value="PLPDE_III_Yggs_like"/>
    <property type="match status" value="1"/>
</dbReference>
<dbReference type="PIRSF" id="PIRSF004848">
    <property type="entry name" value="YBL036c_PLPDEIII"/>
    <property type="match status" value="1"/>
</dbReference>
<dbReference type="EMBL" id="JACHGR010000007">
    <property type="protein sequence ID" value="MBB6056278.1"/>
    <property type="molecule type" value="Genomic_DNA"/>
</dbReference>
<dbReference type="PANTHER" id="PTHR10146:SF14">
    <property type="entry name" value="PYRIDOXAL PHOSPHATE HOMEOSTASIS PROTEIN"/>
    <property type="match status" value="1"/>
</dbReference>
<dbReference type="HAMAP" id="MF_02087">
    <property type="entry name" value="PLP_homeostasis"/>
    <property type="match status" value="1"/>
</dbReference>
<gene>
    <name evidence="6" type="ORF">HNR75_002210</name>
</gene>
<dbReference type="Pfam" id="PF01168">
    <property type="entry name" value="Ala_racemase_N"/>
    <property type="match status" value="1"/>
</dbReference>
<evidence type="ECO:0000256" key="1">
    <source>
        <dbReference type="ARBA" id="ARBA00022898"/>
    </source>
</evidence>
<dbReference type="InterPro" id="IPR011078">
    <property type="entry name" value="PyrdxlP_homeostasis"/>
</dbReference>
<comment type="function">
    <text evidence="2">Pyridoxal 5'-phosphate (PLP)-binding protein, which is involved in PLP homeostasis.</text>
</comment>
<evidence type="ECO:0000256" key="4">
    <source>
        <dbReference type="RuleBase" id="RU004514"/>
    </source>
</evidence>
<protein>
    <recommendedName>
        <fullName evidence="2">Pyridoxal phosphate homeostasis protein</fullName>
        <shortName evidence="2">PLP homeostasis protein</shortName>
    </recommendedName>
</protein>
<organism evidence="6 7">
    <name type="scientific">Tolumonas osonensis</name>
    <dbReference type="NCBI Taxonomy" id="675874"/>
    <lineage>
        <taxon>Bacteria</taxon>
        <taxon>Pseudomonadati</taxon>
        <taxon>Pseudomonadota</taxon>
        <taxon>Gammaproteobacteria</taxon>
        <taxon>Aeromonadales</taxon>
        <taxon>Aeromonadaceae</taxon>
        <taxon>Tolumonas</taxon>
    </lineage>
</organism>
<evidence type="ECO:0000256" key="3">
    <source>
        <dbReference type="PIRSR" id="PIRSR004848-1"/>
    </source>
</evidence>
<dbReference type="RefSeq" id="WP_188027001.1">
    <property type="nucleotide sequence ID" value="NZ_JACHGR010000007.1"/>
</dbReference>
<accession>A0A841GB22</accession>
<dbReference type="AlphaFoldDB" id="A0A841GB22"/>
<dbReference type="PROSITE" id="PS01211">
    <property type="entry name" value="UPF0001"/>
    <property type="match status" value="1"/>
</dbReference>
<name>A0A841GB22_9GAMM</name>
<dbReference type="InterPro" id="IPR001608">
    <property type="entry name" value="Ala_racemase_N"/>
</dbReference>
<dbReference type="Gene3D" id="3.20.20.10">
    <property type="entry name" value="Alanine racemase"/>
    <property type="match status" value="1"/>
</dbReference>
<keyword evidence="7" id="KW-1185">Reference proteome</keyword>
<keyword evidence="1 2" id="KW-0663">Pyridoxal phosphate</keyword>
<feature type="modified residue" description="N6-(pyridoxal phosphate)lysine" evidence="2 3">
    <location>
        <position position="36"/>
    </location>
</feature>
<evidence type="ECO:0000313" key="7">
    <source>
        <dbReference type="Proteomes" id="UP000585721"/>
    </source>
</evidence>
<dbReference type="SUPFAM" id="SSF51419">
    <property type="entry name" value="PLP-binding barrel"/>
    <property type="match status" value="1"/>
</dbReference>
<dbReference type="GO" id="GO:0030170">
    <property type="term" value="F:pyridoxal phosphate binding"/>
    <property type="evidence" value="ECO:0007669"/>
    <property type="project" value="UniProtKB-UniRule"/>
</dbReference>
<dbReference type="PANTHER" id="PTHR10146">
    <property type="entry name" value="PROLINE SYNTHETASE CO-TRANSCRIBED BACTERIAL HOMOLOG PROTEIN"/>
    <property type="match status" value="1"/>
</dbReference>
<evidence type="ECO:0000256" key="2">
    <source>
        <dbReference type="HAMAP-Rule" id="MF_02087"/>
    </source>
</evidence>
<comment type="similarity">
    <text evidence="2 4">Belongs to the pyridoxal phosphate-binding protein YggS/PROSC family.</text>
</comment>
<dbReference type="InterPro" id="IPR029066">
    <property type="entry name" value="PLP-binding_barrel"/>
</dbReference>
<sequence>MNDIESRLLAIKEQIASHARLANRAPDEIKLLAVSKTKPLEAIQAAYQAGQRLFGESYVQEAITKIQQLNNAPEYAGIEWHFIGPLQSNKTRLVAEHFDWVHSIDREKTAQRLNEQRPAGLPALNICIQVNISGEQTKSGMTADEVFGLAGIISNFPRLKLRGLMAIAENTDDMNIVRDNFLQMQELFNRLKTLYPSVDTLSMGMTDDMPVAISCGSTMVRIGTAIFGSREYK</sequence>
<comment type="caution">
    <text evidence="6">The sequence shown here is derived from an EMBL/GenBank/DDBJ whole genome shotgun (WGS) entry which is preliminary data.</text>
</comment>
<evidence type="ECO:0000313" key="6">
    <source>
        <dbReference type="EMBL" id="MBB6056278.1"/>
    </source>
</evidence>